<evidence type="ECO:0000313" key="2">
    <source>
        <dbReference type="EMBL" id="PWO00823.1"/>
    </source>
</evidence>
<keyword evidence="3" id="KW-1185">Reference proteome</keyword>
<dbReference type="OrthoDB" id="201504at2759"/>
<name>A0A316ZIP6_9BASI</name>
<sequence length="438" mass="48582">MSLTPPHPALGVQDFVSTLLSYPSSLPFRSLADLANVEAHKSYYVNAPVLHSATTICGVITVYVYVMQMITGNASQVDGLWTFLPLVYSGHFTFHKAISHWLAPPSKVTSIFRASAAPNTIWDLIEPRLALMFFLQVCWSARLTFNAHRRGMFKKGEEDYRWPLLRAGMSPLLWHIFSIVFIAVIQNILLAATALPQYQILSTTFTKYNNAAVPSLPSRLVPGDFVIASLLLINLALQFGADHEQWVYQNFKRGKDYYGRPLTGSVGGTTSLTVPSSSKSTAADGTVSAVRGNNALGYTPADAQRGFVTKGLWAFSRHPNFACEQATWWILWLYVPLTFLPSHPAVAEWRYVVTYALASPLIMNALFIASTLYSEAVSAEKYPAYAAYQRRVGMFLPLPDTLVRTIYYRLFASKEARAKTEADVWGTPVSGVKSAKAQ</sequence>
<accession>A0A316ZIP6</accession>
<organism evidence="2 3">
    <name type="scientific">Tilletiopsis washingtonensis</name>
    <dbReference type="NCBI Taxonomy" id="58919"/>
    <lineage>
        <taxon>Eukaryota</taxon>
        <taxon>Fungi</taxon>
        <taxon>Dikarya</taxon>
        <taxon>Basidiomycota</taxon>
        <taxon>Ustilaginomycotina</taxon>
        <taxon>Exobasidiomycetes</taxon>
        <taxon>Entylomatales</taxon>
        <taxon>Entylomatales incertae sedis</taxon>
        <taxon>Tilletiopsis</taxon>
    </lineage>
</organism>
<dbReference type="InterPro" id="IPR010721">
    <property type="entry name" value="UstE-like"/>
</dbReference>
<dbReference type="AlphaFoldDB" id="A0A316ZIP6"/>
<gene>
    <name evidence="2" type="ORF">FA09DRAFT_327546</name>
</gene>
<dbReference type="Pfam" id="PF06966">
    <property type="entry name" value="DUF1295"/>
    <property type="match status" value="1"/>
</dbReference>
<dbReference type="RefSeq" id="XP_025601101.1">
    <property type="nucleotide sequence ID" value="XM_025741439.1"/>
</dbReference>
<keyword evidence="1" id="KW-0472">Membrane</keyword>
<protein>
    <recommendedName>
        <fullName evidence="4">DUF1295-domain-containing protein</fullName>
    </recommendedName>
</protein>
<proteinExistence type="predicted"/>
<dbReference type="EMBL" id="KZ819284">
    <property type="protein sequence ID" value="PWO00823.1"/>
    <property type="molecule type" value="Genomic_DNA"/>
</dbReference>
<dbReference type="PANTHER" id="PTHR32251">
    <property type="entry name" value="3-OXO-5-ALPHA-STEROID 4-DEHYDROGENASE"/>
    <property type="match status" value="1"/>
</dbReference>
<dbReference type="PANTHER" id="PTHR32251:SF23">
    <property type="entry name" value="3-OXO-5-ALPHA-STEROID 4-DEHYDROGENASE (DUF1295)"/>
    <property type="match status" value="1"/>
</dbReference>
<reference evidence="2 3" key="1">
    <citation type="journal article" date="2018" name="Mol. Biol. Evol.">
        <title>Broad Genomic Sampling Reveals a Smut Pathogenic Ancestry of the Fungal Clade Ustilaginomycotina.</title>
        <authorList>
            <person name="Kijpornyongpan T."/>
            <person name="Mondo S.J."/>
            <person name="Barry K."/>
            <person name="Sandor L."/>
            <person name="Lee J."/>
            <person name="Lipzen A."/>
            <person name="Pangilinan J."/>
            <person name="LaButti K."/>
            <person name="Hainaut M."/>
            <person name="Henrissat B."/>
            <person name="Grigoriev I.V."/>
            <person name="Spatafora J.W."/>
            <person name="Aime M.C."/>
        </authorList>
    </citation>
    <scope>NUCLEOTIDE SEQUENCE [LARGE SCALE GENOMIC DNA]</scope>
    <source>
        <strain evidence="2 3">MCA 4186</strain>
    </source>
</reference>
<keyword evidence="1" id="KW-0812">Transmembrane</keyword>
<dbReference type="Gene3D" id="1.20.120.1630">
    <property type="match status" value="1"/>
</dbReference>
<dbReference type="Proteomes" id="UP000245946">
    <property type="component" value="Unassembled WGS sequence"/>
</dbReference>
<evidence type="ECO:0000256" key="1">
    <source>
        <dbReference type="SAM" id="Phobius"/>
    </source>
</evidence>
<keyword evidence="1" id="KW-1133">Transmembrane helix</keyword>
<feature type="transmembrane region" description="Helical" evidence="1">
    <location>
        <begin position="172"/>
        <end position="196"/>
    </location>
</feature>
<evidence type="ECO:0000313" key="3">
    <source>
        <dbReference type="Proteomes" id="UP000245946"/>
    </source>
</evidence>
<dbReference type="GO" id="GO:0016020">
    <property type="term" value="C:membrane"/>
    <property type="evidence" value="ECO:0007669"/>
    <property type="project" value="TreeGrafter"/>
</dbReference>
<dbReference type="GeneID" id="37268983"/>
<feature type="transmembrane region" description="Helical" evidence="1">
    <location>
        <begin position="49"/>
        <end position="67"/>
    </location>
</feature>
<evidence type="ECO:0008006" key="4">
    <source>
        <dbReference type="Google" id="ProtNLM"/>
    </source>
</evidence>